<dbReference type="AlphaFoldDB" id="A0A1F6XC27"/>
<gene>
    <name evidence="3" type="ORF">A2933_02325</name>
</gene>
<feature type="domain" description="Glycosyltransferase subfamily 4-like N-terminal" evidence="2">
    <location>
        <begin position="12"/>
        <end position="174"/>
    </location>
</feature>
<evidence type="ECO:0000313" key="3">
    <source>
        <dbReference type="EMBL" id="OGI91790.1"/>
    </source>
</evidence>
<dbReference type="EMBL" id="MFVH01000022">
    <property type="protein sequence ID" value="OGI91790.1"/>
    <property type="molecule type" value="Genomic_DNA"/>
</dbReference>
<dbReference type="Proteomes" id="UP000179381">
    <property type="component" value="Unassembled WGS sequence"/>
</dbReference>
<proteinExistence type="predicted"/>
<dbReference type="InterPro" id="IPR028098">
    <property type="entry name" value="Glyco_trans_4-like_N"/>
</dbReference>
<accession>A0A1F6XC27</accession>
<dbReference type="PANTHER" id="PTHR12526">
    <property type="entry name" value="GLYCOSYLTRANSFERASE"/>
    <property type="match status" value="1"/>
</dbReference>
<feature type="domain" description="Glycosyl transferase family 1" evidence="1">
    <location>
        <begin position="185"/>
        <end position="336"/>
    </location>
</feature>
<dbReference type="InterPro" id="IPR001296">
    <property type="entry name" value="Glyco_trans_1"/>
</dbReference>
<comment type="caution">
    <text evidence="3">The sequence shown here is derived from an EMBL/GenBank/DDBJ whole genome shotgun (WGS) entry which is preliminary data.</text>
</comment>
<evidence type="ECO:0008006" key="5">
    <source>
        <dbReference type="Google" id="ProtNLM"/>
    </source>
</evidence>
<dbReference type="GO" id="GO:0016757">
    <property type="term" value="F:glycosyltransferase activity"/>
    <property type="evidence" value="ECO:0007669"/>
    <property type="project" value="InterPro"/>
</dbReference>
<dbReference type="Gene3D" id="3.40.50.2000">
    <property type="entry name" value="Glycogen Phosphorylase B"/>
    <property type="match status" value="2"/>
</dbReference>
<name>A0A1F6XC27_9BACT</name>
<evidence type="ECO:0000259" key="1">
    <source>
        <dbReference type="Pfam" id="PF00534"/>
    </source>
</evidence>
<evidence type="ECO:0000313" key="4">
    <source>
        <dbReference type="Proteomes" id="UP000179381"/>
    </source>
</evidence>
<dbReference type="Pfam" id="PF13439">
    <property type="entry name" value="Glyco_transf_4"/>
    <property type="match status" value="1"/>
</dbReference>
<dbReference type="CDD" id="cd03801">
    <property type="entry name" value="GT4_PimA-like"/>
    <property type="match status" value="1"/>
</dbReference>
<sequence>MKIFYGITKSNFGGAQRYVFELATETKKMGHDVVVLSGGQGALVENLTREKIKVITLNELERDISIAKEFSSFSRILKVLREERPDVFHINSSKMGGLGGLAGRLSGTRKIIFTTHGWAFNEPRPCYEKVIIKLFAWLTILFSHKTICVSEKTRRDVEGWPFIKNKLIVINNGIREFNLAPRTDNSFTVGTTSELHRVKGLDILLLAWNKFVKKHKAVLMIFNEGGERKNLQNMATNLGISDSVVFKGFVDNARSSLSGFDIFCMPSRSEAMPYALLEAGLAGLPVIATNVGGIPEIIESGISGILIPTEDSEALFSSLILLSEDAELRKRLGINLKHSIQENFSFEKMVKQTFQLYLK</sequence>
<organism evidence="3 4">
    <name type="scientific">Candidatus Nomurabacteria bacterium RIFCSPLOWO2_01_FULL_46_18</name>
    <dbReference type="NCBI Taxonomy" id="1801783"/>
    <lineage>
        <taxon>Bacteria</taxon>
        <taxon>Candidatus Nomuraibacteriota</taxon>
    </lineage>
</organism>
<dbReference type="PANTHER" id="PTHR12526:SF630">
    <property type="entry name" value="GLYCOSYLTRANSFERASE"/>
    <property type="match status" value="1"/>
</dbReference>
<protein>
    <recommendedName>
        <fullName evidence="5">Glycosyltransferase subfamily 4-like N-terminal domain-containing protein</fullName>
    </recommendedName>
</protein>
<reference evidence="3 4" key="1">
    <citation type="journal article" date="2016" name="Nat. Commun.">
        <title>Thousands of microbial genomes shed light on interconnected biogeochemical processes in an aquifer system.</title>
        <authorList>
            <person name="Anantharaman K."/>
            <person name="Brown C.T."/>
            <person name="Hug L.A."/>
            <person name="Sharon I."/>
            <person name="Castelle C.J."/>
            <person name="Probst A.J."/>
            <person name="Thomas B.C."/>
            <person name="Singh A."/>
            <person name="Wilkins M.J."/>
            <person name="Karaoz U."/>
            <person name="Brodie E.L."/>
            <person name="Williams K.H."/>
            <person name="Hubbard S.S."/>
            <person name="Banfield J.F."/>
        </authorList>
    </citation>
    <scope>NUCLEOTIDE SEQUENCE [LARGE SCALE GENOMIC DNA]</scope>
</reference>
<dbReference type="SUPFAM" id="SSF53756">
    <property type="entry name" value="UDP-Glycosyltransferase/glycogen phosphorylase"/>
    <property type="match status" value="1"/>
</dbReference>
<evidence type="ECO:0000259" key="2">
    <source>
        <dbReference type="Pfam" id="PF13439"/>
    </source>
</evidence>
<dbReference type="Pfam" id="PF00534">
    <property type="entry name" value="Glycos_transf_1"/>
    <property type="match status" value="1"/>
</dbReference>